<feature type="coiled-coil region" evidence="1">
    <location>
        <begin position="31"/>
        <end position="58"/>
    </location>
</feature>
<dbReference type="PATRIC" id="fig|1403316.3.peg.245"/>
<accession>U5NFT6</accession>
<keyword evidence="3" id="KW-1185">Reference proteome</keyword>
<dbReference type="OrthoDB" id="399055at2"/>
<dbReference type="AlphaFoldDB" id="U5NFT6"/>
<proteinExistence type="predicted"/>
<keyword evidence="1" id="KW-0175">Coiled coil</keyword>
<organism evidence="2 3">
    <name type="scientific">Mycoplasma parvum str. Indiana</name>
    <dbReference type="NCBI Taxonomy" id="1403316"/>
    <lineage>
        <taxon>Bacteria</taxon>
        <taxon>Bacillati</taxon>
        <taxon>Mycoplasmatota</taxon>
        <taxon>Mollicutes</taxon>
        <taxon>Mycoplasmataceae</taxon>
        <taxon>Mycoplasma</taxon>
    </lineage>
</organism>
<name>U5NFT6_9MOLU</name>
<evidence type="ECO:0000313" key="2">
    <source>
        <dbReference type="EMBL" id="AGX89034.1"/>
    </source>
</evidence>
<dbReference type="STRING" id="1403316.PRV_01370"/>
<dbReference type="EMBL" id="CP006771">
    <property type="protein sequence ID" value="AGX89034.1"/>
    <property type="molecule type" value="Genomic_DNA"/>
</dbReference>
<dbReference type="Proteomes" id="UP000017119">
    <property type="component" value="Chromosome"/>
</dbReference>
<sequence>MSKEGGKESPFFLDSSKIREILKKGSDSLLLSASEEEIDRALELIESMKEDLMKVMNMPLNDDVAEDFRAHESLTLKEIEEFYSKFNKNGKK</sequence>
<reference evidence="2 3" key="1">
    <citation type="journal article" date="2013" name="Genome Announc.">
        <title>Genome Sequence of Mycoplasma parvum (Formerly Eperythrozoon parvum), a Diminutive Hemoplasma of the Pig.</title>
        <authorList>
            <person name="do Nascimento N.C."/>
            <person name="Dos Santos A.P."/>
            <person name="Chu Y."/>
            <person name="Guimaraes A.M."/>
            <person name="Pagliaro A."/>
            <person name="Messick J.B."/>
        </authorList>
    </citation>
    <scope>NUCLEOTIDE SEQUENCE [LARGE SCALE GENOMIC DNA]</scope>
    <source>
        <strain evidence="2 3">Indiana</strain>
    </source>
</reference>
<evidence type="ECO:0000313" key="3">
    <source>
        <dbReference type="Proteomes" id="UP000017119"/>
    </source>
</evidence>
<gene>
    <name evidence="2" type="ORF">PRV_01370</name>
</gene>
<dbReference type="KEGG" id="mpv:PRV_01370"/>
<dbReference type="HOGENOM" id="CLU_178462_0_0_14"/>
<evidence type="ECO:0000256" key="1">
    <source>
        <dbReference type="SAM" id="Coils"/>
    </source>
</evidence>
<protein>
    <submittedName>
        <fullName evidence="2">Uncharacterized protein</fullName>
    </submittedName>
</protein>